<dbReference type="AlphaFoldDB" id="A0A0L8I2G0"/>
<reference evidence="1" key="1">
    <citation type="submission" date="2015-07" db="EMBL/GenBank/DDBJ databases">
        <title>MeaNS - Measles Nucleotide Surveillance Program.</title>
        <authorList>
            <person name="Tran T."/>
            <person name="Druce J."/>
        </authorList>
    </citation>
    <scope>NUCLEOTIDE SEQUENCE</scope>
    <source>
        <strain evidence="1">UCB-OBI-ISO-001</strain>
        <tissue evidence="1">Gonad</tissue>
    </source>
</reference>
<organism evidence="1">
    <name type="scientific">Octopus bimaculoides</name>
    <name type="common">California two-spotted octopus</name>
    <dbReference type="NCBI Taxonomy" id="37653"/>
    <lineage>
        <taxon>Eukaryota</taxon>
        <taxon>Metazoa</taxon>
        <taxon>Spiralia</taxon>
        <taxon>Lophotrochozoa</taxon>
        <taxon>Mollusca</taxon>
        <taxon>Cephalopoda</taxon>
        <taxon>Coleoidea</taxon>
        <taxon>Octopodiformes</taxon>
        <taxon>Octopoda</taxon>
        <taxon>Incirrata</taxon>
        <taxon>Octopodidae</taxon>
        <taxon>Octopus</taxon>
    </lineage>
</organism>
<sequence length="136" mass="15587">MYQCGFPQKFLTIIQQPYEDATCQVIHSGKLAEPFNVQPGVRQATAGKRTGIQWTLDKQLEDPDYADDISLLYHTQQHAQEKLCRINIKKTETMRVNNRQQDPVRLHQVDIKDVDSFVTPSSVVSKDGVTDEDIKR</sequence>
<proteinExistence type="predicted"/>
<gene>
    <name evidence="1" type="ORF">OCBIM_22037668mg</name>
</gene>
<accession>A0A0L8I2G0</accession>
<protein>
    <recommendedName>
        <fullName evidence="2">Reverse transcriptase domain-containing protein</fullName>
    </recommendedName>
</protein>
<evidence type="ECO:0000313" key="1">
    <source>
        <dbReference type="EMBL" id="KOF95648.1"/>
    </source>
</evidence>
<evidence type="ECO:0008006" key="2">
    <source>
        <dbReference type="Google" id="ProtNLM"/>
    </source>
</evidence>
<name>A0A0L8I2G0_OCTBM</name>
<dbReference type="STRING" id="37653.A0A0L8I2G0"/>
<dbReference type="EMBL" id="KQ416705">
    <property type="protein sequence ID" value="KOF95648.1"/>
    <property type="molecule type" value="Genomic_DNA"/>
</dbReference>